<evidence type="ECO:0000313" key="3">
    <source>
        <dbReference type="Proteomes" id="UP000190965"/>
    </source>
</evidence>
<organism evidence="2 3">
    <name type="scientific">Pseudomonas fluorescens</name>
    <dbReference type="NCBI Taxonomy" id="294"/>
    <lineage>
        <taxon>Bacteria</taxon>
        <taxon>Pseudomonadati</taxon>
        <taxon>Pseudomonadota</taxon>
        <taxon>Gammaproteobacteria</taxon>
        <taxon>Pseudomonadales</taxon>
        <taxon>Pseudomonadaceae</taxon>
        <taxon>Pseudomonas</taxon>
    </lineage>
</organism>
<sequence length="408" mass="40870">MNNILSFLPRLTIGTVKDPNALGSSPLTPGTPTTTGNTGPAWGGSATTATLPTAPASAQTATPDASSSDDAQLKATLAGKNTQLPTPDEQAPPGMTAADIGKLSKGLLDNLGDQNLQGKGKLPDLLAKDPNVNGDIKNDPNAAWRAYKVLTAVKNETNSDGSPKPDSVITSGKIGGWTKQGFGHGSEGGDLQDYLLHGRVPSQLPKGDHTVGPNGQTASGIQNVGNSIKEGFEKFGKAMKTGFENFGHAVVNIGKDIGNGLKNFGSMVVNGVEGIGDAITGNKSGASNKFHNAHSAASGLGHDITDAGKNLGTVAETLAPLAVALIPGVGEVAAPALFVGEAAAEVGATAAIDVGVEAGAEAGSTAVSQAVRTGAQAIGKEIGKNAGENLAQDIADPNQSNNSSQALL</sequence>
<protein>
    <submittedName>
        <fullName evidence="2">Uncharacterized protein</fullName>
    </submittedName>
</protein>
<feature type="region of interest" description="Disordered" evidence="1">
    <location>
        <begin position="15"/>
        <end position="71"/>
    </location>
</feature>
<evidence type="ECO:0000256" key="1">
    <source>
        <dbReference type="SAM" id="MobiDB-lite"/>
    </source>
</evidence>
<dbReference type="Proteomes" id="UP000190965">
    <property type="component" value="Unassembled WGS sequence"/>
</dbReference>
<name>A0A1T2Y5T0_PSEFL</name>
<dbReference type="AlphaFoldDB" id="A0A1T2Y5T0"/>
<accession>A0A1T2Y5T0</accession>
<comment type="caution">
    <text evidence="2">The sequence shown here is derived from an EMBL/GenBank/DDBJ whole genome shotgun (WGS) entry which is preliminary data.</text>
</comment>
<proteinExistence type="predicted"/>
<feature type="compositionally biased region" description="Low complexity" evidence="1">
    <location>
        <begin position="22"/>
        <end position="70"/>
    </location>
</feature>
<evidence type="ECO:0000313" key="2">
    <source>
        <dbReference type="EMBL" id="OPA87500.1"/>
    </source>
</evidence>
<dbReference type="EMBL" id="MSDF01000046">
    <property type="protein sequence ID" value="OPA87500.1"/>
    <property type="molecule type" value="Genomic_DNA"/>
</dbReference>
<dbReference type="RefSeq" id="WP_078742191.1">
    <property type="nucleotide sequence ID" value="NZ_MSDF01000046.1"/>
</dbReference>
<gene>
    <name evidence="2" type="ORF">BFW87_23970</name>
</gene>
<reference evidence="2 3" key="1">
    <citation type="submission" date="2016-12" db="EMBL/GenBank/DDBJ databases">
        <title>Draft genome sequences of seven strains of Pseudomonas fluorescens that produce 4-formylaminooxyvinylglycine.</title>
        <authorList>
            <person name="Okrent R.A."/>
            <person name="Manning V.A."/>
            <person name="Trippe K.M."/>
        </authorList>
    </citation>
    <scope>NUCLEOTIDE SEQUENCE [LARGE SCALE GENOMIC DNA]</scope>
    <source>
        <strain evidence="2 3">P5A</strain>
    </source>
</reference>